<keyword evidence="4" id="KW-0418">Kinase</keyword>
<name>A0A1R0FA29_9HYPH</name>
<keyword evidence="4" id="KW-0808">Transferase</keyword>
<keyword evidence="3" id="KW-1133">Transmembrane helix</keyword>
<dbReference type="RefSeq" id="WP_075868943.1">
    <property type="nucleotide sequence ID" value="NZ_LXYT01000001.1"/>
</dbReference>
<feature type="region of interest" description="Disordered" evidence="2">
    <location>
        <begin position="237"/>
        <end position="267"/>
    </location>
</feature>
<evidence type="ECO:0000256" key="1">
    <source>
        <dbReference type="SAM" id="Coils"/>
    </source>
</evidence>
<keyword evidence="5" id="KW-1185">Reference proteome</keyword>
<accession>A0A1R0FA29</accession>
<gene>
    <name evidence="4" type="ORF">PEB0149_012130</name>
</gene>
<feature type="coiled-coil region" evidence="1">
    <location>
        <begin position="72"/>
        <end position="186"/>
    </location>
</feature>
<dbReference type="Proteomes" id="UP000187344">
    <property type="component" value="Unassembled WGS sequence"/>
</dbReference>
<reference evidence="4 5" key="1">
    <citation type="submission" date="2016-12" db="EMBL/GenBank/DDBJ databases">
        <title>Comparative genomics of Bartonella apis.</title>
        <authorList>
            <person name="Engel P."/>
        </authorList>
    </citation>
    <scope>NUCLEOTIDE SEQUENCE [LARGE SCALE GENOMIC DNA]</scope>
    <source>
        <strain evidence="4 5">PEB0149</strain>
    </source>
</reference>
<dbReference type="EMBL" id="LXYT01000001">
    <property type="protein sequence ID" value="OLY43778.1"/>
    <property type="molecule type" value="Genomic_DNA"/>
</dbReference>
<evidence type="ECO:0000313" key="4">
    <source>
        <dbReference type="EMBL" id="OLY43778.1"/>
    </source>
</evidence>
<sequence>MLIQSVLFFILGIAATTLVLILLAPAIWRRALYLARKQIAQGVPLSLTEIEADRDFLRAKQAVELVKRDEKFERLSEKYASQKRELDHAKEELWRLSGADERANLLSEQLADGQEELETEKQLVATLESNKGKTVEEIRDQLIEERKARAANRVEANDIKRLEDEVATLKSKLAEATQDLQQNKITKADMDKLREEIMDTAAKFTANVAISEGASSPIPDLVKQARGKKSLAARIKNDLKAEKQKQNKTSAPKKPAKRKTATKANKI</sequence>
<feature type="transmembrane region" description="Helical" evidence="3">
    <location>
        <begin position="6"/>
        <end position="28"/>
    </location>
</feature>
<keyword evidence="3" id="KW-0812">Transmembrane</keyword>
<dbReference type="GO" id="GO:0016301">
    <property type="term" value="F:kinase activity"/>
    <property type="evidence" value="ECO:0007669"/>
    <property type="project" value="UniProtKB-KW"/>
</dbReference>
<keyword evidence="1" id="KW-0175">Coiled coil</keyword>
<dbReference type="OrthoDB" id="7826912at2"/>
<keyword evidence="3" id="KW-0472">Membrane</keyword>
<evidence type="ECO:0000313" key="5">
    <source>
        <dbReference type="Proteomes" id="UP000187344"/>
    </source>
</evidence>
<feature type="compositionally biased region" description="Basic residues" evidence="2">
    <location>
        <begin position="254"/>
        <end position="267"/>
    </location>
</feature>
<protein>
    <submittedName>
        <fullName evidence="4">Aspartate kinase</fullName>
    </submittedName>
</protein>
<dbReference type="AlphaFoldDB" id="A0A1R0FA29"/>
<evidence type="ECO:0000256" key="2">
    <source>
        <dbReference type="SAM" id="MobiDB-lite"/>
    </source>
</evidence>
<evidence type="ECO:0000256" key="3">
    <source>
        <dbReference type="SAM" id="Phobius"/>
    </source>
</evidence>
<comment type="caution">
    <text evidence="4">The sequence shown here is derived from an EMBL/GenBank/DDBJ whole genome shotgun (WGS) entry which is preliminary data.</text>
</comment>
<proteinExistence type="predicted"/>
<organism evidence="4 5">
    <name type="scientific">Bartonella apis</name>
    <dbReference type="NCBI Taxonomy" id="1686310"/>
    <lineage>
        <taxon>Bacteria</taxon>
        <taxon>Pseudomonadati</taxon>
        <taxon>Pseudomonadota</taxon>
        <taxon>Alphaproteobacteria</taxon>
        <taxon>Hyphomicrobiales</taxon>
        <taxon>Bartonellaceae</taxon>
        <taxon>Bartonella</taxon>
    </lineage>
</organism>